<dbReference type="InterPro" id="IPR027417">
    <property type="entry name" value="P-loop_NTPase"/>
</dbReference>
<feature type="domain" description="Helicase C-terminal" evidence="9">
    <location>
        <begin position="217"/>
        <end position="383"/>
    </location>
</feature>
<dbReference type="Proteomes" id="UP000216024">
    <property type="component" value="Unassembled WGS sequence"/>
</dbReference>
<dbReference type="PROSITE" id="PS51195">
    <property type="entry name" value="Q_MOTIF"/>
    <property type="match status" value="1"/>
</dbReference>
<evidence type="ECO:0000259" key="10">
    <source>
        <dbReference type="PROSITE" id="PS51195"/>
    </source>
</evidence>
<keyword evidence="3" id="KW-0378">Hydrolase</keyword>
<dbReference type="CDD" id="cd18787">
    <property type="entry name" value="SF2_C_DEAD"/>
    <property type="match status" value="1"/>
</dbReference>
<dbReference type="GO" id="GO:0033592">
    <property type="term" value="F:RNA strand annealing activity"/>
    <property type="evidence" value="ECO:0007669"/>
    <property type="project" value="TreeGrafter"/>
</dbReference>
<dbReference type="InterPro" id="IPR014014">
    <property type="entry name" value="RNA_helicase_DEAD_Q_motif"/>
</dbReference>
<dbReference type="OrthoDB" id="9805696at2"/>
<dbReference type="Gene3D" id="3.40.50.300">
    <property type="entry name" value="P-loop containing nucleotide triphosphate hydrolases"/>
    <property type="match status" value="2"/>
</dbReference>
<keyword evidence="2" id="KW-0547">Nucleotide-binding</keyword>
<evidence type="ECO:0000256" key="2">
    <source>
        <dbReference type="ARBA" id="ARBA00022741"/>
    </source>
</evidence>
<dbReference type="GO" id="GO:0009409">
    <property type="term" value="P:response to cold"/>
    <property type="evidence" value="ECO:0007669"/>
    <property type="project" value="TreeGrafter"/>
</dbReference>
<sequence length="410" mass="46291">MNTMSSFLDLGIGKDLKDILKKNGISQPTQIQEQSIPSLLKGRDVVAQAHTGTGKTLAFLLPIMKNVDPNKSCVQALIITPTRELAIQITAEAKKLAEAKGVNILSAYGGQDVERQVKRLKGDIHIVIATPGRLIDHLKRKSIDFGKLKMIVLDEADQMLHMGFLQDVEDIVRNTPKGRQTMFFSATMPEQIRKLASRYMKNPLHIKTENKKIVLDEIEQVVVETTEKGKLGALCKYIDENNPFMAIIFCNTKSATIKLNKQLGERGYNCDELHGDMIQSKREKVMKAFRKLELQFLVATDLAARGLDIEGITHVFNYEITNDTKLHIHRIGRTGRAGESGTAVTFVTPETIEALRSIEKGIKMTIKNEKNTGEFKRREKRVYNKPKKYGEKKHYGNKKNSNSKYKAKRK</sequence>
<evidence type="ECO:0000256" key="1">
    <source>
        <dbReference type="ARBA" id="ARBA00012552"/>
    </source>
</evidence>
<evidence type="ECO:0000313" key="11">
    <source>
        <dbReference type="EMBL" id="PAB57262.1"/>
    </source>
</evidence>
<keyword evidence="4 11" id="KW-0347">Helicase</keyword>
<dbReference type="GO" id="GO:0005829">
    <property type="term" value="C:cytosol"/>
    <property type="evidence" value="ECO:0007669"/>
    <property type="project" value="TreeGrafter"/>
</dbReference>
<feature type="compositionally biased region" description="Basic residues" evidence="7">
    <location>
        <begin position="378"/>
        <end position="387"/>
    </location>
</feature>
<dbReference type="InterPro" id="IPR014001">
    <property type="entry name" value="Helicase_ATP-bd"/>
</dbReference>
<evidence type="ECO:0000259" key="8">
    <source>
        <dbReference type="PROSITE" id="PS51192"/>
    </source>
</evidence>
<evidence type="ECO:0000256" key="7">
    <source>
        <dbReference type="SAM" id="MobiDB-lite"/>
    </source>
</evidence>
<organism evidence="11 12">
    <name type="scientific">Anaeromicrobium sediminis</name>
    <dbReference type="NCBI Taxonomy" id="1478221"/>
    <lineage>
        <taxon>Bacteria</taxon>
        <taxon>Bacillati</taxon>
        <taxon>Bacillota</taxon>
        <taxon>Clostridia</taxon>
        <taxon>Peptostreptococcales</taxon>
        <taxon>Thermotaleaceae</taxon>
        <taxon>Anaeromicrobium</taxon>
    </lineage>
</organism>
<dbReference type="GO" id="GO:0005840">
    <property type="term" value="C:ribosome"/>
    <property type="evidence" value="ECO:0007669"/>
    <property type="project" value="TreeGrafter"/>
</dbReference>
<accession>A0A267MD04</accession>
<evidence type="ECO:0000259" key="9">
    <source>
        <dbReference type="PROSITE" id="PS51194"/>
    </source>
</evidence>
<dbReference type="PANTHER" id="PTHR47963">
    <property type="entry name" value="DEAD-BOX ATP-DEPENDENT RNA HELICASE 47, MITOCHONDRIAL"/>
    <property type="match status" value="1"/>
</dbReference>
<feature type="region of interest" description="Disordered" evidence="7">
    <location>
        <begin position="369"/>
        <end position="410"/>
    </location>
</feature>
<dbReference type="EMBL" id="NIBG01000027">
    <property type="protein sequence ID" value="PAB57262.1"/>
    <property type="molecule type" value="Genomic_DNA"/>
</dbReference>
<dbReference type="SMART" id="SM00490">
    <property type="entry name" value="HELICc"/>
    <property type="match status" value="1"/>
</dbReference>
<dbReference type="SMART" id="SM00487">
    <property type="entry name" value="DEXDc"/>
    <property type="match status" value="1"/>
</dbReference>
<dbReference type="GO" id="GO:0003724">
    <property type="term" value="F:RNA helicase activity"/>
    <property type="evidence" value="ECO:0007669"/>
    <property type="project" value="UniProtKB-EC"/>
</dbReference>
<keyword evidence="5" id="KW-0067">ATP-binding</keyword>
<dbReference type="InterPro" id="IPR050547">
    <property type="entry name" value="DEAD_box_RNA_helicases"/>
</dbReference>
<protein>
    <recommendedName>
        <fullName evidence="1">RNA helicase</fullName>
        <ecNumber evidence="1">3.6.4.13</ecNumber>
    </recommendedName>
</protein>
<dbReference type="SUPFAM" id="SSF52540">
    <property type="entry name" value="P-loop containing nucleoside triphosphate hydrolases"/>
    <property type="match status" value="1"/>
</dbReference>
<dbReference type="CDD" id="cd00268">
    <property type="entry name" value="DEADc"/>
    <property type="match status" value="1"/>
</dbReference>
<name>A0A267MD04_9FIRM</name>
<dbReference type="PROSITE" id="PS51194">
    <property type="entry name" value="HELICASE_CTER"/>
    <property type="match status" value="1"/>
</dbReference>
<dbReference type="PANTHER" id="PTHR47963:SF8">
    <property type="entry name" value="ATP-DEPENDENT RNA HELICASE DEAD"/>
    <property type="match status" value="1"/>
</dbReference>
<dbReference type="EC" id="3.6.4.13" evidence="1"/>
<dbReference type="InterPro" id="IPR044742">
    <property type="entry name" value="DEAD/DEAH_RhlB"/>
</dbReference>
<evidence type="ECO:0000256" key="4">
    <source>
        <dbReference type="ARBA" id="ARBA00022806"/>
    </source>
</evidence>
<dbReference type="Pfam" id="PF00271">
    <property type="entry name" value="Helicase_C"/>
    <property type="match status" value="1"/>
</dbReference>
<evidence type="ECO:0000313" key="12">
    <source>
        <dbReference type="Proteomes" id="UP000216024"/>
    </source>
</evidence>
<keyword evidence="12" id="KW-1185">Reference proteome</keyword>
<dbReference type="Pfam" id="PF00270">
    <property type="entry name" value="DEAD"/>
    <property type="match status" value="1"/>
</dbReference>
<dbReference type="InterPro" id="IPR011545">
    <property type="entry name" value="DEAD/DEAH_box_helicase_dom"/>
</dbReference>
<comment type="caution">
    <text evidence="11">The sequence shown here is derived from an EMBL/GenBank/DDBJ whole genome shotgun (WGS) entry which is preliminary data.</text>
</comment>
<dbReference type="GO" id="GO:0005524">
    <property type="term" value="F:ATP binding"/>
    <property type="evidence" value="ECO:0007669"/>
    <property type="project" value="UniProtKB-KW"/>
</dbReference>
<feature type="short sequence motif" description="Q motif" evidence="6">
    <location>
        <begin position="5"/>
        <end position="33"/>
    </location>
</feature>
<dbReference type="GO" id="GO:0016787">
    <property type="term" value="F:hydrolase activity"/>
    <property type="evidence" value="ECO:0007669"/>
    <property type="project" value="UniProtKB-KW"/>
</dbReference>
<dbReference type="PROSITE" id="PS51192">
    <property type="entry name" value="HELICASE_ATP_BIND_1"/>
    <property type="match status" value="1"/>
</dbReference>
<feature type="domain" description="DEAD-box RNA helicase Q" evidence="10">
    <location>
        <begin position="5"/>
        <end position="33"/>
    </location>
</feature>
<proteinExistence type="predicted"/>
<evidence type="ECO:0000256" key="6">
    <source>
        <dbReference type="PROSITE-ProRule" id="PRU00552"/>
    </source>
</evidence>
<gene>
    <name evidence="11" type="ORF">CCE28_19195</name>
</gene>
<dbReference type="InterPro" id="IPR001650">
    <property type="entry name" value="Helicase_C-like"/>
</dbReference>
<evidence type="ECO:0000256" key="3">
    <source>
        <dbReference type="ARBA" id="ARBA00022801"/>
    </source>
</evidence>
<feature type="domain" description="Helicase ATP-binding" evidence="8">
    <location>
        <begin position="36"/>
        <end position="206"/>
    </location>
</feature>
<dbReference type="AlphaFoldDB" id="A0A267MD04"/>
<reference evidence="11 12" key="1">
    <citation type="submission" date="2017-06" db="EMBL/GenBank/DDBJ databases">
        <title>Draft genome sequence of anaerobic fermentative bacterium Anaeromicrobium sediminis DY2726D isolated from West Pacific Ocean sediments.</title>
        <authorList>
            <person name="Zeng X."/>
        </authorList>
    </citation>
    <scope>NUCLEOTIDE SEQUENCE [LARGE SCALE GENOMIC DNA]</scope>
    <source>
        <strain evidence="11 12">DY2726D</strain>
    </source>
</reference>
<evidence type="ECO:0000256" key="5">
    <source>
        <dbReference type="ARBA" id="ARBA00022840"/>
    </source>
</evidence>